<proteinExistence type="predicted"/>
<dbReference type="HOGENOM" id="CLU_1698255_0_0_1"/>
<dbReference type="EnsemblPlants" id="OGLUM09G05840.2">
    <property type="protein sequence ID" value="OGLUM09G05840.2"/>
    <property type="gene ID" value="OGLUM09G05840"/>
</dbReference>
<accession>A0A0E0B194</accession>
<keyword evidence="2" id="KW-1185">Reference proteome</keyword>
<dbReference type="AlphaFoldDB" id="A0A0E0B194"/>
<reference evidence="1" key="1">
    <citation type="submission" date="2015-04" db="UniProtKB">
        <authorList>
            <consortium name="EnsemblPlants"/>
        </authorList>
    </citation>
    <scope>IDENTIFICATION</scope>
</reference>
<name>A0A0E0B194_9ORYZ</name>
<protein>
    <submittedName>
        <fullName evidence="1">Uncharacterized protein</fullName>
    </submittedName>
</protein>
<sequence length="171" mass="18235">MQSASILGLPSPSSICSPWSLAFEAGLGVEHAVPPLFKAHQLLQPLAPSIANTRSVSDYLLATALEGQGAFDVGSSSSPSSPFPACTPASPAMPSLAPTSGKDDLNFVLFSVQSPFKIFQLVRMDREFRMVVGNLLQIGWSTLAVDDWDLDGTDPSLRGEGWLWKGTSLTR</sequence>
<organism evidence="1">
    <name type="scientific">Oryza glumipatula</name>
    <dbReference type="NCBI Taxonomy" id="40148"/>
    <lineage>
        <taxon>Eukaryota</taxon>
        <taxon>Viridiplantae</taxon>
        <taxon>Streptophyta</taxon>
        <taxon>Embryophyta</taxon>
        <taxon>Tracheophyta</taxon>
        <taxon>Spermatophyta</taxon>
        <taxon>Magnoliopsida</taxon>
        <taxon>Liliopsida</taxon>
        <taxon>Poales</taxon>
        <taxon>Poaceae</taxon>
        <taxon>BOP clade</taxon>
        <taxon>Oryzoideae</taxon>
        <taxon>Oryzeae</taxon>
        <taxon>Oryzinae</taxon>
        <taxon>Oryza</taxon>
    </lineage>
</organism>
<dbReference type="Proteomes" id="UP000026961">
    <property type="component" value="Chromosome 9"/>
</dbReference>
<evidence type="ECO:0000313" key="2">
    <source>
        <dbReference type="Proteomes" id="UP000026961"/>
    </source>
</evidence>
<evidence type="ECO:0000313" key="1">
    <source>
        <dbReference type="EnsemblPlants" id="OGLUM09G05840.2"/>
    </source>
</evidence>
<reference evidence="1" key="2">
    <citation type="submission" date="2018-05" db="EMBL/GenBank/DDBJ databases">
        <title>OgluRS3 (Oryza glumaepatula Reference Sequence Version 3).</title>
        <authorList>
            <person name="Zhang J."/>
            <person name="Kudrna D."/>
            <person name="Lee S."/>
            <person name="Talag J."/>
            <person name="Welchert J."/>
            <person name="Wing R.A."/>
        </authorList>
    </citation>
    <scope>NUCLEOTIDE SEQUENCE [LARGE SCALE GENOMIC DNA]</scope>
</reference>
<dbReference type="Gramene" id="OGLUM09G05840.2">
    <property type="protein sequence ID" value="OGLUM09G05840.2"/>
    <property type="gene ID" value="OGLUM09G05840"/>
</dbReference>